<proteinExistence type="inferred from homology"/>
<feature type="transmembrane region" description="Helical" evidence="9">
    <location>
        <begin position="155"/>
        <end position="175"/>
    </location>
</feature>
<feature type="transmembrane region" description="Helical" evidence="9">
    <location>
        <begin position="279"/>
        <end position="300"/>
    </location>
</feature>
<evidence type="ECO:0000256" key="7">
    <source>
        <dbReference type="ARBA" id="ARBA00040302"/>
    </source>
</evidence>
<evidence type="ECO:0000256" key="2">
    <source>
        <dbReference type="ARBA" id="ARBA00009172"/>
    </source>
</evidence>
<dbReference type="InterPro" id="IPR036259">
    <property type="entry name" value="MFS_trans_sf"/>
</dbReference>
<keyword evidence="6" id="KW-0325">Glycoprotein</keyword>
<evidence type="ECO:0000256" key="1">
    <source>
        <dbReference type="ARBA" id="ARBA00004141"/>
    </source>
</evidence>
<keyword evidence="3 9" id="KW-0812">Transmembrane</keyword>
<dbReference type="Pfam" id="PF05978">
    <property type="entry name" value="UNC-93"/>
    <property type="match status" value="1"/>
</dbReference>
<evidence type="ECO:0000256" key="4">
    <source>
        <dbReference type="ARBA" id="ARBA00022989"/>
    </source>
</evidence>
<organism evidence="10 11">
    <name type="scientific">Bemisia tabaci</name>
    <name type="common">Sweetpotato whitefly</name>
    <name type="synonym">Aleurodes tabaci</name>
    <dbReference type="NCBI Taxonomy" id="7038"/>
    <lineage>
        <taxon>Eukaryota</taxon>
        <taxon>Metazoa</taxon>
        <taxon>Ecdysozoa</taxon>
        <taxon>Arthropoda</taxon>
        <taxon>Hexapoda</taxon>
        <taxon>Insecta</taxon>
        <taxon>Pterygota</taxon>
        <taxon>Neoptera</taxon>
        <taxon>Paraneoptera</taxon>
        <taxon>Hemiptera</taxon>
        <taxon>Sternorrhyncha</taxon>
        <taxon>Aleyrodoidea</taxon>
        <taxon>Aleyrodidae</taxon>
        <taxon>Aleyrodinae</taxon>
        <taxon>Bemisia</taxon>
    </lineage>
</organism>
<dbReference type="Proteomes" id="UP001152759">
    <property type="component" value="Chromosome 1"/>
</dbReference>
<sequence>MEEGRQPEKGKNASFIPKLLLDKGELNVLYVGFCFFIIGIPATAIVSVQTLMLSEDSSNVHNLNGFICFTVNFLCLSATFPFASFILAKTGSVGGIIVGAFGDLLYNVAFYFDTPWIVYGLCAVSGVTHAILRTGQGVYLMENSRPHTLQRDNTLFWWMQLASQLIGQIILLLLLRATKIIDHDTRILILDVTVAINLFGFFLSLFISRPSGDPDLQKAPAPVELRQEIRKTWEVFMDSRMLLLIPSSIFTGLLKGFSQSVYPSAVGFTLSLTEYSASLTALSGIYIGAGLIMGGAIQFVRRWEDCFSLERTFFCSVGTLSSLAAFVLAYANLPDNSVFGDTEDLGPYTNSVTIALMCSFMIGVGLMYIMNNVPALICLMFQNNPAHSVAAFNFTRFVAEGIYYYYCTIMSLSTQLLLLGSSAVTGLLLFIPVDHKYTLSTLPSSKKDGKKPNSKDVILEKY</sequence>
<keyword evidence="11" id="KW-1185">Reference proteome</keyword>
<gene>
    <name evidence="10" type="ORF">BEMITA_LOCUS1970</name>
</gene>
<dbReference type="InterPro" id="IPR051617">
    <property type="entry name" value="UNC-93-like_regulator"/>
</dbReference>
<keyword evidence="4 9" id="KW-1133">Transmembrane helix</keyword>
<comment type="subcellular location">
    <subcellularLocation>
        <location evidence="1">Membrane</location>
        <topology evidence="1">Multi-pass membrane protein</topology>
    </subcellularLocation>
</comment>
<dbReference type="GO" id="GO:0016020">
    <property type="term" value="C:membrane"/>
    <property type="evidence" value="ECO:0007669"/>
    <property type="project" value="UniProtKB-SubCell"/>
</dbReference>
<evidence type="ECO:0000256" key="6">
    <source>
        <dbReference type="ARBA" id="ARBA00023180"/>
    </source>
</evidence>
<evidence type="ECO:0000313" key="11">
    <source>
        <dbReference type="Proteomes" id="UP001152759"/>
    </source>
</evidence>
<feature type="transmembrane region" description="Helical" evidence="9">
    <location>
        <begin position="353"/>
        <end position="381"/>
    </location>
</feature>
<feature type="transmembrane region" description="Helical" evidence="9">
    <location>
        <begin position="92"/>
        <end position="109"/>
    </location>
</feature>
<evidence type="ECO:0000256" key="9">
    <source>
        <dbReference type="SAM" id="Phobius"/>
    </source>
</evidence>
<dbReference type="PANTHER" id="PTHR23294:SF0">
    <property type="entry name" value="UNC93-LIKE PROTEIN MFSD11"/>
    <property type="match status" value="1"/>
</dbReference>
<comment type="similarity">
    <text evidence="2">Belongs to the unc-93 family.</text>
</comment>
<protein>
    <recommendedName>
        <fullName evidence="7">UNC93-like protein MFSD11</fullName>
    </recommendedName>
    <alternativeName>
        <fullName evidence="8">Major facilitator superfamily domain-containing protein 11</fullName>
    </alternativeName>
</protein>
<dbReference type="InterPro" id="IPR010291">
    <property type="entry name" value="Ion_channel_UNC-93"/>
</dbReference>
<name>A0A9P0C0I9_BEMTA</name>
<feature type="transmembrane region" description="Helical" evidence="9">
    <location>
        <begin position="187"/>
        <end position="207"/>
    </location>
</feature>
<feature type="transmembrane region" description="Helical" evidence="9">
    <location>
        <begin position="63"/>
        <end position="86"/>
    </location>
</feature>
<evidence type="ECO:0000256" key="5">
    <source>
        <dbReference type="ARBA" id="ARBA00023136"/>
    </source>
</evidence>
<evidence type="ECO:0000256" key="8">
    <source>
        <dbReference type="ARBA" id="ARBA00041910"/>
    </source>
</evidence>
<dbReference type="KEGG" id="btab:109043987"/>
<reference evidence="10" key="1">
    <citation type="submission" date="2021-12" db="EMBL/GenBank/DDBJ databases">
        <authorList>
            <person name="King R."/>
        </authorList>
    </citation>
    <scope>NUCLEOTIDE SEQUENCE</scope>
</reference>
<accession>A0A9P0C0I9</accession>
<dbReference type="EMBL" id="OU963862">
    <property type="protein sequence ID" value="CAH0754812.1"/>
    <property type="molecule type" value="Genomic_DNA"/>
</dbReference>
<dbReference type="PANTHER" id="PTHR23294">
    <property type="entry name" value="ET TRANSLATION PRODUCT-RELATED"/>
    <property type="match status" value="1"/>
</dbReference>
<evidence type="ECO:0000313" key="10">
    <source>
        <dbReference type="EMBL" id="CAH0754812.1"/>
    </source>
</evidence>
<feature type="transmembrane region" description="Helical" evidence="9">
    <location>
        <begin position="402"/>
        <end position="431"/>
    </location>
</feature>
<dbReference type="Gene3D" id="1.20.1250.20">
    <property type="entry name" value="MFS general substrate transporter like domains"/>
    <property type="match status" value="1"/>
</dbReference>
<keyword evidence="5 9" id="KW-0472">Membrane</keyword>
<feature type="transmembrane region" description="Helical" evidence="9">
    <location>
        <begin position="312"/>
        <end position="333"/>
    </location>
</feature>
<dbReference type="SUPFAM" id="SSF103473">
    <property type="entry name" value="MFS general substrate transporter"/>
    <property type="match status" value="1"/>
</dbReference>
<dbReference type="AlphaFoldDB" id="A0A9P0C0I9"/>
<feature type="transmembrane region" description="Helical" evidence="9">
    <location>
        <begin position="28"/>
        <end position="51"/>
    </location>
</feature>
<evidence type="ECO:0000256" key="3">
    <source>
        <dbReference type="ARBA" id="ARBA00022692"/>
    </source>
</evidence>
<feature type="transmembrane region" description="Helical" evidence="9">
    <location>
        <begin position="116"/>
        <end position="135"/>
    </location>
</feature>